<comment type="caution">
    <text evidence="1">The sequence shown here is derived from an EMBL/GenBank/DDBJ whole genome shotgun (WGS) entry which is preliminary data.</text>
</comment>
<gene>
    <name evidence="1" type="ORF">SanaruYs_06820</name>
</gene>
<evidence type="ECO:0000313" key="2">
    <source>
        <dbReference type="Proteomes" id="UP000288227"/>
    </source>
</evidence>
<dbReference type="EMBL" id="BHXQ01000001">
    <property type="protein sequence ID" value="GCC50467.1"/>
    <property type="molecule type" value="Genomic_DNA"/>
</dbReference>
<dbReference type="Pfam" id="PF18845">
    <property type="entry name" value="baeRF_family3"/>
    <property type="match status" value="1"/>
</dbReference>
<organism evidence="1 2">
    <name type="scientific">Chryseotalea sanaruensis</name>
    <dbReference type="NCBI Taxonomy" id="2482724"/>
    <lineage>
        <taxon>Bacteria</taxon>
        <taxon>Pseudomonadati</taxon>
        <taxon>Bacteroidota</taxon>
        <taxon>Cytophagia</taxon>
        <taxon>Cytophagales</taxon>
        <taxon>Chryseotaleaceae</taxon>
        <taxon>Chryseotalea</taxon>
    </lineage>
</organism>
<evidence type="ECO:0000313" key="1">
    <source>
        <dbReference type="EMBL" id="GCC50467.1"/>
    </source>
</evidence>
<keyword evidence="2" id="KW-1185">Reference proteome</keyword>
<sequence>MKIKLKLLTKELISELLTITVSPCISLYMPTHRIHPENIQDPIRYKNLVKQVKESLIEKYPNAEIETLLESFETLAHDEDFWNHTSDGLCVLAAPAFFEVIQLQLPVEELVIIEESFHSKPLRQILQSEDRYQVLALTQDTIHLYEGNRHSLIEIKLPGGFPKTVSEALGDELTEKHSTVASYGGVGSGSTTIHHGHGGKKDEVDNDAERFFRLTASAIYDNYSNPLGLPLLLAALPEHHNLFKQVNKNPFLLAEGIEINPQAVTIEKLAELSWEIMQPLYLKKLELLAEKFNQAKSNGLGSETIDEVIEAAEASRVDTVFIEANRVIAKRLRNKVTGTFETADTTQPVLDDQLDDIGELVNKMGGTVIIIPKEQMPSETGIAAIFRY</sequence>
<proteinExistence type="predicted"/>
<dbReference type="Gene3D" id="3.30.1330.30">
    <property type="match status" value="1"/>
</dbReference>
<accession>A0A401U6G1</accession>
<protein>
    <submittedName>
        <fullName evidence="1">Uncharacterized protein</fullName>
    </submittedName>
</protein>
<name>A0A401U6G1_9BACT</name>
<dbReference type="InterPro" id="IPR029064">
    <property type="entry name" value="Ribosomal_eL30-like_sf"/>
</dbReference>
<dbReference type="InterPro" id="IPR041289">
    <property type="entry name" value="Bact_RF_family3"/>
</dbReference>
<reference evidence="1 2" key="1">
    <citation type="submission" date="2018-11" db="EMBL/GenBank/DDBJ databases">
        <title>Chryseotalea sanarue gen. nov., sp., nov., a member of the family Cytophagaceae, isolated from a brackish lake in Hamamatsu Japan.</title>
        <authorList>
            <person name="Maejima Y."/>
            <person name="Iino T."/>
            <person name="Muraguchi Y."/>
            <person name="Fukuda K."/>
            <person name="Ohkuma M."/>
            <person name="Moriuchi R."/>
            <person name="Dohra H."/>
            <person name="Kimbara K."/>
            <person name="Shintani M."/>
        </authorList>
    </citation>
    <scope>NUCLEOTIDE SEQUENCE [LARGE SCALE GENOMIC DNA]</scope>
    <source>
        <strain evidence="1 2">Ys</strain>
    </source>
</reference>
<dbReference type="RefSeq" id="WP_160118573.1">
    <property type="nucleotide sequence ID" value="NZ_BHXQ01000001.1"/>
</dbReference>
<dbReference type="AlphaFoldDB" id="A0A401U6G1"/>
<dbReference type="Proteomes" id="UP000288227">
    <property type="component" value="Unassembled WGS sequence"/>
</dbReference>
<dbReference type="OrthoDB" id="4393931at2"/>
<dbReference type="SUPFAM" id="SSF55315">
    <property type="entry name" value="L30e-like"/>
    <property type="match status" value="1"/>
</dbReference>